<dbReference type="eggNOG" id="COG0218">
    <property type="taxonomic scope" value="Bacteria"/>
</dbReference>
<evidence type="ECO:0000256" key="8">
    <source>
        <dbReference type="ARBA" id="ARBA00023210"/>
    </source>
</evidence>
<feature type="domain" description="EngB-type G" evidence="11">
    <location>
        <begin position="22"/>
        <end position="197"/>
    </location>
</feature>
<evidence type="ECO:0000313" key="12">
    <source>
        <dbReference type="EMBL" id="CDN33090.1"/>
    </source>
</evidence>
<comment type="function">
    <text evidence="10">Necessary for normal cell division and for the maintenance of normal septation.</text>
</comment>
<organism evidence="12 13">
    <name type="scientific">Mucinivorans hirudinis</name>
    <dbReference type="NCBI Taxonomy" id="1433126"/>
    <lineage>
        <taxon>Bacteria</taxon>
        <taxon>Pseudomonadati</taxon>
        <taxon>Bacteroidota</taxon>
        <taxon>Bacteroidia</taxon>
        <taxon>Bacteroidales</taxon>
        <taxon>Rikenellaceae</taxon>
        <taxon>Mucinivorans</taxon>
    </lineage>
</organism>
<comment type="similarity">
    <text evidence="2 10">Belongs to the TRAFAC class TrmE-Era-EngA-EngB-Septin-like GTPase superfamily. EngB GTPase family.</text>
</comment>
<evidence type="ECO:0000256" key="1">
    <source>
        <dbReference type="ARBA" id="ARBA00001946"/>
    </source>
</evidence>
<keyword evidence="13" id="KW-1185">Reference proteome</keyword>
<keyword evidence="3 10" id="KW-0132">Cell division</keyword>
<evidence type="ECO:0000256" key="4">
    <source>
        <dbReference type="ARBA" id="ARBA00022723"/>
    </source>
</evidence>
<dbReference type="PATRIC" id="fig|1433126.3.peg.2995"/>
<dbReference type="GO" id="GO:0005525">
    <property type="term" value="F:GTP binding"/>
    <property type="evidence" value="ECO:0007669"/>
    <property type="project" value="UniProtKB-UniRule"/>
</dbReference>
<dbReference type="NCBIfam" id="TIGR03598">
    <property type="entry name" value="GTPase_YsxC"/>
    <property type="match status" value="1"/>
</dbReference>
<name>A0A060RBT6_9BACT</name>
<gene>
    <name evidence="10" type="primary">engB</name>
    <name evidence="12" type="ORF">BN938_3028</name>
</gene>
<dbReference type="InterPro" id="IPR027417">
    <property type="entry name" value="P-loop_NTPase"/>
</dbReference>
<dbReference type="OrthoDB" id="9804921at2"/>
<dbReference type="EMBL" id="HG934468">
    <property type="protein sequence ID" value="CDN33090.1"/>
    <property type="molecule type" value="Genomic_DNA"/>
</dbReference>
<evidence type="ECO:0000256" key="7">
    <source>
        <dbReference type="ARBA" id="ARBA00023134"/>
    </source>
</evidence>
<dbReference type="FunFam" id="3.40.50.300:FF:000098">
    <property type="entry name" value="Probable GTP-binding protein EngB"/>
    <property type="match status" value="1"/>
</dbReference>
<dbReference type="Pfam" id="PF01926">
    <property type="entry name" value="MMR_HSR1"/>
    <property type="match status" value="1"/>
</dbReference>
<evidence type="ECO:0000313" key="13">
    <source>
        <dbReference type="Proteomes" id="UP000027616"/>
    </source>
</evidence>
<keyword evidence="6" id="KW-0460">Magnesium</keyword>
<reference evidence="12 13" key="1">
    <citation type="journal article" date="2015" name="Genome Announc.">
        <title>Complete Genome Sequence of the Novel Leech Symbiont Mucinivorans hirudinis M3T.</title>
        <authorList>
            <person name="Nelson M.C."/>
            <person name="Bomar L."/>
            <person name="Graf J."/>
        </authorList>
    </citation>
    <scope>NUCLEOTIDE SEQUENCE [LARGE SCALE GENOMIC DNA]</scope>
    <source>
        <strain evidence="13">M3</strain>
    </source>
</reference>
<evidence type="ECO:0000259" key="11">
    <source>
        <dbReference type="PROSITE" id="PS51706"/>
    </source>
</evidence>
<dbReference type="PANTHER" id="PTHR11649:SF13">
    <property type="entry name" value="ENGB-TYPE G DOMAIN-CONTAINING PROTEIN"/>
    <property type="match status" value="1"/>
</dbReference>
<evidence type="ECO:0000256" key="5">
    <source>
        <dbReference type="ARBA" id="ARBA00022741"/>
    </source>
</evidence>
<keyword evidence="5 10" id="KW-0547">Nucleotide-binding</keyword>
<comment type="cofactor">
    <cofactor evidence="1">
        <name>Mg(2+)</name>
        <dbReference type="ChEBI" id="CHEBI:18420"/>
    </cofactor>
</comment>
<dbReference type="CDD" id="cd01876">
    <property type="entry name" value="YihA_EngB"/>
    <property type="match status" value="1"/>
</dbReference>
<dbReference type="InterPro" id="IPR019987">
    <property type="entry name" value="GTP-bd_ribosome_bio_YsxC"/>
</dbReference>
<dbReference type="Gene3D" id="3.40.50.300">
    <property type="entry name" value="P-loop containing nucleotide triphosphate hydrolases"/>
    <property type="match status" value="1"/>
</dbReference>
<dbReference type="SUPFAM" id="SSF52540">
    <property type="entry name" value="P-loop containing nucleoside triphosphate hydrolases"/>
    <property type="match status" value="1"/>
</dbReference>
<dbReference type="GO" id="GO:0046872">
    <property type="term" value="F:metal ion binding"/>
    <property type="evidence" value="ECO:0007669"/>
    <property type="project" value="UniProtKB-KW"/>
</dbReference>
<evidence type="ECO:0000256" key="10">
    <source>
        <dbReference type="HAMAP-Rule" id="MF_00321"/>
    </source>
</evidence>
<dbReference type="PROSITE" id="PS51706">
    <property type="entry name" value="G_ENGB"/>
    <property type="match status" value="1"/>
</dbReference>
<evidence type="ECO:0000256" key="3">
    <source>
        <dbReference type="ARBA" id="ARBA00022618"/>
    </source>
</evidence>
<keyword evidence="9 10" id="KW-0131">Cell cycle</keyword>
<keyword evidence="7 10" id="KW-0342">GTP-binding</keyword>
<accession>A0A060RBT6</accession>
<dbReference type="InterPro" id="IPR030393">
    <property type="entry name" value="G_ENGB_dom"/>
</dbReference>
<evidence type="ECO:0000256" key="6">
    <source>
        <dbReference type="ARBA" id="ARBA00022842"/>
    </source>
</evidence>
<dbReference type="STRING" id="1433126.BN938_3028"/>
<evidence type="ECO:0000256" key="2">
    <source>
        <dbReference type="ARBA" id="ARBA00009638"/>
    </source>
</evidence>
<dbReference type="InterPro" id="IPR006073">
    <property type="entry name" value="GTP-bd"/>
</dbReference>
<protein>
    <recommendedName>
        <fullName evidence="10">Probable GTP-binding protein EngB</fullName>
    </recommendedName>
</protein>
<evidence type="ECO:0000256" key="9">
    <source>
        <dbReference type="ARBA" id="ARBA00023306"/>
    </source>
</evidence>
<dbReference type="GO" id="GO:0000917">
    <property type="term" value="P:division septum assembly"/>
    <property type="evidence" value="ECO:0007669"/>
    <property type="project" value="UniProtKB-KW"/>
</dbReference>
<keyword evidence="4" id="KW-0479">Metal-binding</keyword>
<dbReference type="PANTHER" id="PTHR11649">
    <property type="entry name" value="MSS1/TRME-RELATED GTP-BINDING PROTEIN"/>
    <property type="match status" value="1"/>
</dbReference>
<dbReference type="AlphaFoldDB" id="A0A060RBT6"/>
<dbReference type="HOGENOM" id="CLU_033732_3_1_10"/>
<proteinExistence type="inferred from homology"/>
<dbReference type="KEGG" id="rbc:BN938_3028"/>
<dbReference type="Proteomes" id="UP000027616">
    <property type="component" value="Chromosome I"/>
</dbReference>
<sequence>MIIRKAEFKCSSSKMSQCPEEEMREFAFIGRSNVGKSSLINMLTGRNSLAKVSGTPGKTKLINHFIINDEWALVDLPGYGYARTSKAAREEFSSLIRFYVTKRENLHCLFVLIDSRLEPQKIDLSFLDFLGENGIPFAIAFTKADKLSQAQINRNIKAFKTKLLEKWEELPACFVTSSETAKGKEELLDFISEMLITPVP</sequence>
<dbReference type="HAMAP" id="MF_00321">
    <property type="entry name" value="GTPase_EngB"/>
    <property type="match status" value="1"/>
</dbReference>
<keyword evidence="8 10" id="KW-0717">Septation</keyword>